<comment type="similarity">
    <text evidence="2 10">Belongs to the Mediator complex subunit 18 family.</text>
</comment>
<keyword evidence="4 10" id="KW-0805">Transcription regulation</keyword>
<dbReference type="EMBL" id="CACVKT020003839">
    <property type="protein sequence ID" value="CAC5386089.1"/>
    <property type="molecule type" value="Genomic_DNA"/>
</dbReference>
<dbReference type="PANTHER" id="PTHR13321:SF2">
    <property type="entry name" value="MEDIATOR OF RNA POLYMERASE II TRANSCRIPTION SUBUNIT 18"/>
    <property type="match status" value="1"/>
</dbReference>
<comment type="function">
    <text evidence="8 10">Component of the Mediator complex, a coactivator involved in the regulated transcription of nearly all RNA polymerase II-dependent genes. Mediator functions as a bridge to convey information from gene-specific regulatory proteins to the basal RNA polymerase II transcription machinery. Mediator is recruited to promoters by direct interactions with regulatory proteins and serves as a scaffold for the assembly of a functional preinitiation complex with RNA polymerase II and the general transcription factors.</text>
</comment>
<dbReference type="PANTHER" id="PTHR13321">
    <property type="entry name" value="MEDIATOR OF RNA POLYMERASE II TRANSCRIPTION, SUBUNIT 18"/>
    <property type="match status" value="1"/>
</dbReference>
<dbReference type="Pfam" id="PF09637">
    <property type="entry name" value="Med18"/>
    <property type="match status" value="2"/>
</dbReference>
<gene>
    <name evidence="10" type="primary">MED18</name>
    <name evidence="11" type="ORF">MCOR_21569</name>
</gene>
<evidence type="ECO:0000256" key="3">
    <source>
        <dbReference type="ARBA" id="ARBA00019612"/>
    </source>
</evidence>
<keyword evidence="6 10" id="KW-0804">Transcription</keyword>
<evidence type="ECO:0000256" key="7">
    <source>
        <dbReference type="ARBA" id="ARBA00023242"/>
    </source>
</evidence>
<dbReference type="Gene3D" id="2.40.320.10">
    <property type="entry name" value="Hypothetical Protein Pfu-838710-001"/>
    <property type="match status" value="1"/>
</dbReference>
<dbReference type="AlphaFoldDB" id="A0A6J8BTN9"/>
<evidence type="ECO:0000256" key="8">
    <source>
        <dbReference type="ARBA" id="ARBA00025687"/>
    </source>
</evidence>
<dbReference type="GO" id="GO:0016592">
    <property type="term" value="C:mediator complex"/>
    <property type="evidence" value="ECO:0007669"/>
    <property type="project" value="InterPro"/>
</dbReference>
<dbReference type="OrthoDB" id="10018982at2759"/>
<dbReference type="InterPro" id="IPR019095">
    <property type="entry name" value="Mediator_Med18"/>
</dbReference>
<evidence type="ECO:0000256" key="6">
    <source>
        <dbReference type="ARBA" id="ARBA00023163"/>
    </source>
</evidence>
<protein>
    <recommendedName>
        <fullName evidence="3 10">Mediator of RNA polymerase II transcription subunit 18</fullName>
    </recommendedName>
    <alternativeName>
        <fullName evidence="9 10">Mediator complex subunit 18</fullName>
    </alternativeName>
</protein>
<keyword evidence="12" id="KW-1185">Reference proteome</keyword>
<dbReference type="GO" id="GO:0006369">
    <property type="term" value="P:termination of RNA polymerase II transcription"/>
    <property type="evidence" value="ECO:0007669"/>
    <property type="project" value="TreeGrafter"/>
</dbReference>
<dbReference type="FunFam" id="2.40.320.10:FF:000001">
    <property type="entry name" value="Mediator of RNA polymerase II transcription subunit 18"/>
    <property type="match status" value="1"/>
</dbReference>
<proteinExistence type="inferred from homology"/>
<dbReference type="Proteomes" id="UP000507470">
    <property type="component" value="Unassembled WGS sequence"/>
</dbReference>
<evidence type="ECO:0000313" key="11">
    <source>
        <dbReference type="EMBL" id="CAC5386089.1"/>
    </source>
</evidence>
<keyword evidence="5 10" id="KW-0010">Activator</keyword>
<evidence type="ECO:0000256" key="9">
    <source>
        <dbReference type="ARBA" id="ARBA00032012"/>
    </source>
</evidence>
<evidence type="ECO:0000256" key="2">
    <source>
        <dbReference type="ARBA" id="ARBA00009814"/>
    </source>
</evidence>
<comment type="subcellular location">
    <subcellularLocation>
        <location evidence="1 10">Nucleus</location>
    </subcellularLocation>
</comment>
<evidence type="ECO:0000256" key="5">
    <source>
        <dbReference type="ARBA" id="ARBA00023159"/>
    </source>
</evidence>
<dbReference type="GO" id="GO:0003712">
    <property type="term" value="F:transcription coregulator activity"/>
    <property type="evidence" value="ECO:0007669"/>
    <property type="project" value="InterPro"/>
</dbReference>
<accession>A0A6J8BTN9</accession>
<evidence type="ECO:0000256" key="4">
    <source>
        <dbReference type="ARBA" id="ARBA00023015"/>
    </source>
</evidence>
<name>A0A6J8BTN9_MYTCO</name>
<evidence type="ECO:0000256" key="1">
    <source>
        <dbReference type="ARBA" id="ARBA00004123"/>
    </source>
</evidence>
<evidence type="ECO:0000313" key="12">
    <source>
        <dbReference type="Proteomes" id="UP000507470"/>
    </source>
</evidence>
<dbReference type="GO" id="GO:0070847">
    <property type="term" value="C:core mediator complex"/>
    <property type="evidence" value="ECO:0007669"/>
    <property type="project" value="TreeGrafter"/>
</dbReference>
<reference evidence="11 12" key="1">
    <citation type="submission" date="2020-06" db="EMBL/GenBank/DDBJ databases">
        <authorList>
            <person name="Li R."/>
            <person name="Bekaert M."/>
        </authorList>
    </citation>
    <scope>NUCLEOTIDE SEQUENCE [LARGE SCALE GENOMIC DNA]</scope>
    <source>
        <strain evidence="12">wild</strain>
    </source>
</reference>
<sequence>MMDPQLAQALKAAPTNEYLLQGSILDSSLEVLLCRLKGLCDHADSPEEKFVDHEMVYAIKNASIPQPLQYSVRHSLVQPENWQLRYLGHSEMGDKSRHTLIRNCVDVATSDNVLQFLHEVGFRLDHEFVVKGFYLHKGRMKVTVSKIFKMMQQGHTTDNLESIVPSYLVELSVLATAGQDAIAEDMKNFAEQLKPLVQLEKIDHRRLQATGT</sequence>
<comment type="subunit">
    <text evidence="10">Component of the Mediator complex.</text>
</comment>
<dbReference type="GO" id="GO:0006357">
    <property type="term" value="P:regulation of transcription by RNA polymerase II"/>
    <property type="evidence" value="ECO:0007669"/>
    <property type="project" value="InterPro"/>
</dbReference>
<organism evidence="11 12">
    <name type="scientific">Mytilus coruscus</name>
    <name type="common">Sea mussel</name>
    <dbReference type="NCBI Taxonomy" id="42192"/>
    <lineage>
        <taxon>Eukaryota</taxon>
        <taxon>Metazoa</taxon>
        <taxon>Spiralia</taxon>
        <taxon>Lophotrochozoa</taxon>
        <taxon>Mollusca</taxon>
        <taxon>Bivalvia</taxon>
        <taxon>Autobranchia</taxon>
        <taxon>Pteriomorphia</taxon>
        <taxon>Mytilida</taxon>
        <taxon>Mytiloidea</taxon>
        <taxon>Mytilidae</taxon>
        <taxon>Mytilinae</taxon>
        <taxon>Mytilus</taxon>
    </lineage>
</organism>
<keyword evidence="7 10" id="KW-0539">Nucleus</keyword>
<evidence type="ECO:0000256" key="10">
    <source>
        <dbReference type="RuleBase" id="RU364150"/>
    </source>
</evidence>